<dbReference type="Proteomes" id="UP001057991">
    <property type="component" value="Chromosome"/>
</dbReference>
<keyword evidence="1 3" id="KW-0378">Hydrolase</keyword>
<dbReference type="PANTHER" id="PTHR43798">
    <property type="entry name" value="MONOACYLGLYCEROL LIPASE"/>
    <property type="match status" value="1"/>
</dbReference>
<evidence type="ECO:0000313" key="3">
    <source>
        <dbReference type="EMBL" id="UWP94561.1"/>
    </source>
</evidence>
<dbReference type="Gene3D" id="3.40.50.1820">
    <property type="entry name" value="alpha/beta hydrolase"/>
    <property type="match status" value="1"/>
</dbReference>
<proteinExistence type="predicted"/>
<dbReference type="InterPro" id="IPR050266">
    <property type="entry name" value="AB_hydrolase_sf"/>
</dbReference>
<dbReference type="GO" id="GO:0016787">
    <property type="term" value="F:hydrolase activity"/>
    <property type="evidence" value="ECO:0007669"/>
    <property type="project" value="UniProtKB-KW"/>
</dbReference>
<dbReference type="EMBL" id="CP080776">
    <property type="protein sequence ID" value="UWP94561.1"/>
    <property type="molecule type" value="Genomic_DNA"/>
</dbReference>
<organism evidence="3 4">
    <name type="scientific">Aliiroseovarius crassostreae</name>
    <dbReference type="NCBI Taxonomy" id="154981"/>
    <lineage>
        <taxon>Bacteria</taxon>
        <taxon>Pseudomonadati</taxon>
        <taxon>Pseudomonadota</taxon>
        <taxon>Alphaproteobacteria</taxon>
        <taxon>Rhodobacterales</taxon>
        <taxon>Paracoccaceae</taxon>
        <taxon>Aliiroseovarius</taxon>
    </lineage>
</organism>
<evidence type="ECO:0000256" key="1">
    <source>
        <dbReference type="ARBA" id="ARBA00022801"/>
    </source>
</evidence>
<dbReference type="PANTHER" id="PTHR43798:SF31">
    <property type="entry name" value="AB HYDROLASE SUPERFAMILY PROTEIN YCLE"/>
    <property type="match status" value="1"/>
</dbReference>
<dbReference type="PRINTS" id="PR00111">
    <property type="entry name" value="ABHYDROLASE"/>
</dbReference>
<dbReference type="InterPro" id="IPR029058">
    <property type="entry name" value="AB_hydrolase_fold"/>
</dbReference>
<feature type="domain" description="AB hydrolase-1" evidence="2">
    <location>
        <begin position="29"/>
        <end position="252"/>
    </location>
</feature>
<dbReference type="InterPro" id="IPR000073">
    <property type="entry name" value="AB_hydrolase_1"/>
</dbReference>
<name>A0A9Q9LU91_9RHOB</name>
<reference evidence="3" key="1">
    <citation type="submission" date="2021-08" db="EMBL/GenBank/DDBJ databases">
        <authorList>
            <person name="Nwanade C."/>
            <person name="Wang M."/>
            <person name="Masoudi A."/>
            <person name="Yu Z."/>
            <person name="Liu J."/>
        </authorList>
    </citation>
    <scope>NUCLEOTIDE SEQUENCE</scope>
    <source>
        <strain evidence="3">S056</strain>
    </source>
</reference>
<gene>
    <name evidence="3" type="ORF">K3X48_10030</name>
</gene>
<accession>A0A9Q9LU91</accession>
<dbReference type="AlphaFoldDB" id="A0A9Q9LU91"/>
<sequence>MTSTILPPYKSCPLPGGTLAYREAGLGQTVVLIHGVGMQSAAWAPQIATLARSHRVIALDMPGHGGSSPLSAQAQLVDFVVWLGAALDALELGAVSLIGHSMGALIAAGYAVTHPERVERVALLNGVFRRSPTARAAVLSRAETIRSGAFDLETPLERWFGSTPAEIQARSQVSGWLTEVNIDGYATAYTAFARGDQTYADQFKQIQCPLLALTGDGDLNSTPAMAQAMAAEAPNGHAVIIEGHRHMVNLTAPEAVNAALATWLTSSTKEQYHA</sequence>
<protein>
    <submittedName>
        <fullName evidence="3">Alpha/beta fold hydrolase</fullName>
    </submittedName>
</protein>
<evidence type="ECO:0000313" key="4">
    <source>
        <dbReference type="Proteomes" id="UP001057991"/>
    </source>
</evidence>
<dbReference type="RefSeq" id="WP_259805616.1">
    <property type="nucleotide sequence ID" value="NZ_CP080776.1"/>
</dbReference>
<dbReference type="GO" id="GO:0016020">
    <property type="term" value="C:membrane"/>
    <property type="evidence" value="ECO:0007669"/>
    <property type="project" value="TreeGrafter"/>
</dbReference>
<evidence type="ECO:0000259" key="2">
    <source>
        <dbReference type="Pfam" id="PF00561"/>
    </source>
</evidence>
<dbReference type="Pfam" id="PF00561">
    <property type="entry name" value="Abhydrolase_1"/>
    <property type="match status" value="1"/>
</dbReference>
<dbReference type="SUPFAM" id="SSF53474">
    <property type="entry name" value="alpha/beta-Hydrolases"/>
    <property type="match status" value="1"/>
</dbReference>